<evidence type="ECO:0000256" key="2">
    <source>
        <dbReference type="ARBA" id="ARBA00005673"/>
    </source>
</evidence>
<dbReference type="AlphaFoldDB" id="A0AAN8VZX6"/>
<dbReference type="GO" id="GO:0004839">
    <property type="term" value="F:ubiquitin activating enzyme activity"/>
    <property type="evidence" value="ECO:0007669"/>
    <property type="project" value="TreeGrafter"/>
</dbReference>
<dbReference type="Proteomes" id="UP001370490">
    <property type="component" value="Unassembled WGS sequence"/>
</dbReference>
<dbReference type="GO" id="GO:0005737">
    <property type="term" value="C:cytoplasm"/>
    <property type="evidence" value="ECO:0007669"/>
    <property type="project" value="TreeGrafter"/>
</dbReference>
<dbReference type="Pfam" id="PF09358">
    <property type="entry name" value="E1_UFD"/>
    <property type="match status" value="1"/>
</dbReference>
<dbReference type="InterPro" id="IPR035985">
    <property type="entry name" value="Ubiquitin-activating_enz"/>
</dbReference>
<protein>
    <submittedName>
        <fullName evidence="6">Ubiquitin-activating enzyme E1, C-terminal</fullName>
    </submittedName>
</protein>
<comment type="similarity">
    <text evidence="2">Belongs to the ubiquitin-activating E1 family.</text>
</comment>
<reference evidence="6 7" key="1">
    <citation type="submission" date="2023-12" db="EMBL/GenBank/DDBJ databases">
        <title>A high-quality genome assembly for Dillenia turbinata (Dilleniales).</title>
        <authorList>
            <person name="Chanderbali A."/>
        </authorList>
    </citation>
    <scope>NUCLEOTIDE SEQUENCE [LARGE SCALE GENOMIC DNA]</scope>
    <source>
        <strain evidence="6">LSX21</strain>
        <tissue evidence="6">Leaf</tissue>
    </source>
</reference>
<evidence type="ECO:0000313" key="7">
    <source>
        <dbReference type="Proteomes" id="UP001370490"/>
    </source>
</evidence>
<dbReference type="Gene3D" id="1.10.10.2660">
    <property type="entry name" value="Ubiquitin-activating enzyme E1, SCCH domain"/>
    <property type="match status" value="1"/>
</dbReference>
<accession>A0AAN8VZX6</accession>
<evidence type="ECO:0000256" key="4">
    <source>
        <dbReference type="SAM" id="MobiDB-lite"/>
    </source>
</evidence>
<dbReference type="PANTHER" id="PTHR10953:SF4">
    <property type="entry name" value="UBIQUITIN-ACTIVATING ENZYME E1 C-TERMINAL DOMAIN-CONTAINING PROTEIN"/>
    <property type="match status" value="1"/>
</dbReference>
<dbReference type="Gene3D" id="3.10.290.60">
    <property type="entry name" value="Ubiquitin-activating enzyme E1, UFD domain"/>
    <property type="match status" value="1"/>
</dbReference>
<dbReference type="GO" id="GO:0006511">
    <property type="term" value="P:ubiquitin-dependent protein catabolic process"/>
    <property type="evidence" value="ECO:0007669"/>
    <property type="project" value="TreeGrafter"/>
</dbReference>
<evidence type="ECO:0000313" key="6">
    <source>
        <dbReference type="EMBL" id="KAK6943449.1"/>
    </source>
</evidence>
<dbReference type="Gene3D" id="3.40.50.720">
    <property type="entry name" value="NAD(P)-binding Rossmann-like Domain"/>
    <property type="match status" value="2"/>
</dbReference>
<evidence type="ECO:0000256" key="3">
    <source>
        <dbReference type="ARBA" id="ARBA00022598"/>
    </source>
</evidence>
<name>A0AAN8VZX6_9MAGN</name>
<feature type="compositionally biased region" description="Low complexity" evidence="4">
    <location>
        <begin position="53"/>
        <end position="64"/>
    </location>
</feature>
<dbReference type="InterPro" id="IPR045886">
    <property type="entry name" value="ThiF/MoeB/HesA"/>
</dbReference>
<dbReference type="GO" id="GO:0006974">
    <property type="term" value="P:DNA damage response"/>
    <property type="evidence" value="ECO:0007669"/>
    <property type="project" value="TreeGrafter"/>
</dbReference>
<dbReference type="InterPro" id="IPR018965">
    <property type="entry name" value="Ub-activating_enz_E1_C"/>
</dbReference>
<evidence type="ECO:0000256" key="1">
    <source>
        <dbReference type="ARBA" id="ARBA00004906"/>
    </source>
</evidence>
<organism evidence="6 7">
    <name type="scientific">Dillenia turbinata</name>
    <dbReference type="NCBI Taxonomy" id="194707"/>
    <lineage>
        <taxon>Eukaryota</taxon>
        <taxon>Viridiplantae</taxon>
        <taxon>Streptophyta</taxon>
        <taxon>Embryophyta</taxon>
        <taxon>Tracheophyta</taxon>
        <taxon>Spermatophyta</taxon>
        <taxon>Magnoliopsida</taxon>
        <taxon>eudicotyledons</taxon>
        <taxon>Gunneridae</taxon>
        <taxon>Pentapetalae</taxon>
        <taxon>Dilleniales</taxon>
        <taxon>Dilleniaceae</taxon>
        <taxon>Dillenia</taxon>
    </lineage>
</organism>
<dbReference type="EMBL" id="JBAMMX010000003">
    <property type="protein sequence ID" value="KAK6943449.1"/>
    <property type="molecule type" value="Genomic_DNA"/>
</dbReference>
<comment type="pathway">
    <text evidence="1">Protein modification; protein ubiquitination.</text>
</comment>
<dbReference type="GO" id="GO:0005634">
    <property type="term" value="C:nucleus"/>
    <property type="evidence" value="ECO:0007669"/>
    <property type="project" value="TreeGrafter"/>
</dbReference>
<gene>
    <name evidence="6" type="ORF">RJ641_024551</name>
</gene>
<dbReference type="InterPro" id="IPR042063">
    <property type="entry name" value="Ubi_acti_E1_SCCH"/>
</dbReference>
<dbReference type="InterPro" id="IPR019572">
    <property type="entry name" value="UBA_E1_SCCH"/>
</dbReference>
<sequence length="414" mass="46299">MNLSESHFHRIPCFNPVLIVARELSEVRRLWSKLIRAKESHRFSHRLRRHRPATTTSVSNSATNNNSNIEVPAIALGYGTSVNIDEDLHGRQLAVYGRETMRRLFCANILIYGMQGLGVEIDSLISAKPEDPDKYTSSIRKAADAQAWDNLELVIECLDRERSFDVSLSDLEQLSVDDPGPLHFVMAGSILRAEMLGIPILTGFRSPKKLADAVNKVLVTDFLPKKDMKIVTDEKATSLSTASIDDAAVIDDVIIKLGECSKKLPSGFRMTPIQFEKLPAIATLSALATGLVCIKLYKVLDGAHTVEGYQNTFVNLALPLFSVAVPVPPKVIKHQDIKWIVWDRWIITDNPTLGELLQWLQNKGLSAYSISYGSCLLYNSMFSRNRDQMDKKLVDLARDVAKAECLHTDNILIW</sequence>
<feature type="domain" description="Ubiquitin-activating enzyme E1 C-terminal" evidence="5">
    <location>
        <begin position="309"/>
        <end position="413"/>
    </location>
</feature>
<keyword evidence="3" id="KW-0436">Ligase</keyword>
<feature type="region of interest" description="Disordered" evidence="4">
    <location>
        <begin position="45"/>
        <end position="64"/>
    </location>
</feature>
<dbReference type="InterPro" id="IPR038252">
    <property type="entry name" value="UBA_E1_C_sf"/>
</dbReference>
<dbReference type="Pfam" id="PF10585">
    <property type="entry name" value="UBA_E1_SCCH"/>
    <property type="match status" value="1"/>
</dbReference>
<dbReference type="SUPFAM" id="SSF69572">
    <property type="entry name" value="Activating enzymes of the ubiquitin-like proteins"/>
    <property type="match status" value="1"/>
</dbReference>
<comment type="caution">
    <text evidence="6">The sequence shown here is derived from an EMBL/GenBank/DDBJ whole genome shotgun (WGS) entry which is preliminary data.</text>
</comment>
<proteinExistence type="inferred from homology"/>
<dbReference type="SMART" id="SM00985">
    <property type="entry name" value="UBA_e1_C"/>
    <property type="match status" value="1"/>
</dbReference>
<evidence type="ECO:0000259" key="5">
    <source>
        <dbReference type="SMART" id="SM00985"/>
    </source>
</evidence>
<dbReference type="PANTHER" id="PTHR10953">
    <property type="entry name" value="UBIQUITIN-ACTIVATING ENZYME E1"/>
    <property type="match status" value="1"/>
</dbReference>
<keyword evidence="7" id="KW-1185">Reference proteome</keyword>